<protein>
    <submittedName>
        <fullName evidence="1">Uncharacterized protein</fullName>
    </submittedName>
</protein>
<sequence length="59" mass="6551">MTVAGNLAIWRDKYSVKAKVPNGDPMQMEGVAACIMKRNNDGIRLWLIDNPFAANDITD</sequence>
<keyword evidence="2" id="KW-1185">Reference proteome</keyword>
<name>A0ABV6BM24_9FLAO</name>
<comment type="caution">
    <text evidence="1">The sequence shown here is derived from an EMBL/GenBank/DDBJ whole genome shotgun (WGS) entry which is preliminary data.</text>
</comment>
<accession>A0ABV6BM24</accession>
<dbReference type="RefSeq" id="WP_379682320.1">
    <property type="nucleotide sequence ID" value="NZ_JBHLYW010000006.1"/>
</dbReference>
<gene>
    <name evidence="1" type="ORF">ACFFLS_05520</name>
</gene>
<dbReference type="EMBL" id="JBHLYW010000006">
    <property type="protein sequence ID" value="MFC0076489.1"/>
    <property type="molecule type" value="Genomic_DNA"/>
</dbReference>
<proteinExistence type="predicted"/>
<dbReference type="Proteomes" id="UP001589734">
    <property type="component" value="Unassembled WGS sequence"/>
</dbReference>
<dbReference type="Gene3D" id="3.10.450.50">
    <property type="match status" value="1"/>
</dbReference>
<reference evidence="1 2" key="1">
    <citation type="submission" date="2024-09" db="EMBL/GenBank/DDBJ databases">
        <authorList>
            <person name="Sun Q."/>
            <person name="Mori K."/>
        </authorList>
    </citation>
    <scope>NUCLEOTIDE SEQUENCE [LARGE SCALE GENOMIC DNA]</scope>
    <source>
        <strain evidence="1 2">CGMCC 1.12926</strain>
    </source>
</reference>
<evidence type="ECO:0000313" key="1">
    <source>
        <dbReference type="EMBL" id="MFC0076489.1"/>
    </source>
</evidence>
<evidence type="ECO:0000313" key="2">
    <source>
        <dbReference type="Proteomes" id="UP001589734"/>
    </source>
</evidence>
<organism evidence="1 2">
    <name type="scientific">Flavobacterium procerum</name>
    <dbReference type="NCBI Taxonomy" id="1455569"/>
    <lineage>
        <taxon>Bacteria</taxon>
        <taxon>Pseudomonadati</taxon>
        <taxon>Bacteroidota</taxon>
        <taxon>Flavobacteriia</taxon>
        <taxon>Flavobacteriales</taxon>
        <taxon>Flavobacteriaceae</taxon>
        <taxon>Flavobacterium</taxon>
    </lineage>
</organism>